<keyword evidence="4 5" id="KW-0472">Membrane</keyword>
<feature type="transmembrane region" description="Helical" evidence="5">
    <location>
        <begin position="43"/>
        <end position="63"/>
    </location>
</feature>
<dbReference type="PANTHER" id="PTHR33514:SF13">
    <property type="entry name" value="PROTEIN ABCI12, CHLOROPLASTIC"/>
    <property type="match status" value="1"/>
</dbReference>
<dbReference type="RefSeq" id="WP_013322344.1">
    <property type="nucleotide sequence ID" value="NC_014501.1"/>
</dbReference>
<organism evidence="6 7">
    <name type="scientific">Gloeothece verrucosa (strain PCC 7822)</name>
    <name type="common">Cyanothece sp. (strain PCC 7822)</name>
    <dbReference type="NCBI Taxonomy" id="497965"/>
    <lineage>
        <taxon>Bacteria</taxon>
        <taxon>Bacillati</taxon>
        <taxon>Cyanobacteriota</taxon>
        <taxon>Cyanophyceae</taxon>
        <taxon>Oscillatoriophycideae</taxon>
        <taxon>Chroococcales</taxon>
        <taxon>Aphanothecaceae</taxon>
        <taxon>Gloeothece</taxon>
        <taxon>Gloeothece verrucosa</taxon>
    </lineage>
</organism>
<evidence type="ECO:0000313" key="7">
    <source>
        <dbReference type="Proteomes" id="UP000008206"/>
    </source>
</evidence>
<evidence type="ECO:0000313" key="6">
    <source>
        <dbReference type="EMBL" id="ADN14239.1"/>
    </source>
</evidence>
<dbReference type="KEGG" id="cyj:Cyan7822_2261"/>
<evidence type="ECO:0000256" key="5">
    <source>
        <dbReference type="SAM" id="Phobius"/>
    </source>
</evidence>
<dbReference type="InterPro" id="IPR003339">
    <property type="entry name" value="ABC/ECF_trnsptr_transmembrane"/>
</dbReference>
<comment type="subcellular location">
    <subcellularLocation>
        <location evidence="1">Membrane</location>
        <topology evidence="1">Multi-pass membrane protein</topology>
    </subcellularLocation>
</comment>
<evidence type="ECO:0000256" key="1">
    <source>
        <dbReference type="ARBA" id="ARBA00004141"/>
    </source>
</evidence>
<dbReference type="Proteomes" id="UP000008206">
    <property type="component" value="Chromosome"/>
</dbReference>
<dbReference type="GO" id="GO:0005886">
    <property type="term" value="C:plasma membrane"/>
    <property type="evidence" value="ECO:0007669"/>
    <property type="project" value="UniProtKB-ARBA"/>
</dbReference>
<keyword evidence="7" id="KW-1185">Reference proteome</keyword>
<gene>
    <name evidence="6" type="ordered locus">Cyan7822_2261</name>
</gene>
<reference evidence="7" key="1">
    <citation type="journal article" date="2011" name="MBio">
        <title>Novel metabolic attributes of the genus Cyanothece, comprising a group of unicellular nitrogen-fixing Cyanobacteria.</title>
        <authorList>
            <person name="Bandyopadhyay A."/>
            <person name="Elvitigala T."/>
            <person name="Welsh E."/>
            <person name="Stockel J."/>
            <person name="Liberton M."/>
            <person name="Min H."/>
            <person name="Sherman L.A."/>
            <person name="Pakrasi H.B."/>
        </authorList>
    </citation>
    <scope>NUCLEOTIDE SEQUENCE [LARGE SCALE GENOMIC DNA]</scope>
    <source>
        <strain evidence="7">PCC 7822</strain>
    </source>
</reference>
<keyword evidence="3 5" id="KW-1133">Transmembrane helix</keyword>
<keyword evidence="2 5" id="KW-0812">Transmembrane</keyword>
<dbReference type="Pfam" id="PF02361">
    <property type="entry name" value="CbiQ"/>
    <property type="match status" value="1"/>
</dbReference>
<evidence type="ECO:0000256" key="3">
    <source>
        <dbReference type="ARBA" id="ARBA00022989"/>
    </source>
</evidence>
<sequence length="289" mass="32677">MGIANFQTVKRDSIFTRIDFRSKLVIMVTVTLIAFIWESPITGGFLTLTVVIACLLAGVKLDYLGTLLKIMLPFYLFLLLSMGFFNITQVKLLTHKQELTTLLTVPAHWWILGGAKMSVEGLLYGVNVMFKTLTMLLVIPLTIFTTDVNQMIVSLVKARIPYKIVFIFSSTLRFFPLLFDEIQAIIQAQRLRGLAFEKMGLLKRIRVYATVAVPLILNAMTKSQTLEVVLQSKAFSGSSQRTYLHESILSRTDYLIIGSCVGLFVLALIVYFWLGIGQFAWLIYPQQNL</sequence>
<dbReference type="CDD" id="cd16914">
    <property type="entry name" value="EcfT"/>
    <property type="match status" value="1"/>
</dbReference>
<dbReference type="eggNOG" id="COG0619">
    <property type="taxonomic scope" value="Bacteria"/>
</dbReference>
<protein>
    <submittedName>
        <fullName evidence="6">Cobalt transport protein</fullName>
    </submittedName>
</protein>
<dbReference type="EMBL" id="CP002198">
    <property type="protein sequence ID" value="ADN14239.1"/>
    <property type="molecule type" value="Genomic_DNA"/>
</dbReference>
<dbReference type="AlphaFoldDB" id="E0UEB4"/>
<evidence type="ECO:0000256" key="4">
    <source>
        <dbReference type="ARBA" id="ARBA00023136"/>
    </source>
</evidence>
<name>E0UEB4_GLOV7</name>
<evidence type="ECO:0000256" key="2">
    <source>
        <dbReference type="ARBA" id="ARBA00022692"/>
    </source>
</evidence>
<feature type="transmembrane region" description="Helical" evidence="5">
    <location>
        <begin position="20"/>
        <end position="37"/>
    </location>
</feature>
<dbReference type="OrthoDB" id="6400at2"/>
<dbReference type="PANTHER" id="PTHR33514">
    <property type="entry name" value="PROTEIN ABCI12, CHLOROPLASTIC"/>
    <property type="match status" value="1"/>
</dbReference>
<dbReference type="STRING" id="497965.Cyan7822_2261"/>
<feature type="transmembrane region" description="Helical" evidence="5">
    <location>
        <begin position="133"/>
        <end position="156"/>
    </location>
</feature>
<accession>E0UEB4</accession>
<proteinExistence type="predicted"/>
<feature type="transmembrane region" description="Helical" evidence="5">
    <location>
        <begin position="254"/>
        <end position="284"/>
    </location>
</feature>
<feature type="transmembrane region" description="Helical" evidence="5">
    <location>
        <begin position="70"/>
        <end position="87"/>
    </location>
</feature>
<dbReference type="HOGENOM" id="CLU_056469_2_0_3"/>